<dbReference type="InterPro" id="IPR044851">
    <property type="entry name" value="Wax_synthase"/>
</dbReference>
<comment type="caution">
    <text evidence="10">The sequence shown here is derived from an EMBL/GenBank/DDBJ whole genome shotgun (WGS) entry which is preliminary data.</text>
</comment>
<evidence type="ECO:0000256" key="8">
    <source>
        <dbReference type="SAM" id="Phobius"/>
    </source>
</evidence>
<dbReference type="PANTHER" id="PTHR31595">
    <property type="entry name" value="LONG-CHAIN-ALCOHOL O-FATTY-ACYLTRANSFERASE 3-RELATED"/>
    <property type="match status" value="1"/>
</dbReference>
<dbReference type="PANTHER" id="PTHR31595:SF57">
    <property type="entry name" value="OS04G0481900 PROTEIN"/>
    <property type="match status" value="1"/>
</dbReference>
<evidence type="ECO:0000256" key="5">
    <source>
        <dbReference type="ARBA" id="ARBA00022692"/>
    </source>
</evidence>
<comment type="similarity">
    <text evidence="3">Belongs to the wax synthase family.</text>
</comment>
<dbReference type="InterPro" id="IPR032805">
    <property type="entry name" value="Wax_synthase_dom"/>
</dbReference>
<name>A0ABR3JRW2_9AGAR</name>
<keyword evidence="11" id="KW-1185">Reference proteome</keyword>
<keyword evidence="7 8" id="KW-0472">Membrane</keyword>
<evidence type="ECO:0000256" key="4">
    <source>
        <dbReference type="ARBA" id="ARBA00022679"/>
    </source>
</evidence>
<dbReference type="Proteomes" id="UP001556367">
    <property type="component" value="Unassembled WGS sequence"/>
</dbReference>
<feature type="transmembrane region" description="Helical" evidence="8">
    <location>
        <begin position="28"/>
        <end position="48"/>
    </location>
</feature>
<dbReference type="EMBL" id="JASNQZ010000004">
    <property type="protein sequence ID" value="KAL0958252.1"/>
    <property type="molecule type" value="Genomic_DNA"/>
</dbReference>
<comment type="pathway">
    <text evidence="2">Secondary metabolite biosynthesis.</text>
</comment>
<keyword evidence="6 8" id="KW-1133">Transmembrane helix</keyword>
<accession>A0ABR3JRW2</accession>
<sequence>MDEQNTLMLISHLLLIVALAVRPSPRRWLFFLPILFGALYTIFFTTSANATTDYVMGGMAFGLLVKSSDFILLTDVQRELRRKDQPSLPFTYSLPRRLRWAIDLFFSARLVGWNAERPSVLPPQPRQKTRSSFVIYQLWRVFLELMIYDLAGLWNQYGPSFHIYHIIHPIFNVPDFVLPTAIGLSAQHRLYSIICVATGRWKPDDFPSWYGSWRDAYTLRKFWGQVQTQPNLAAIQLTYNTIVDHGTKECAAVLGLKAGGNPSAYVQLYTAFLISGLIHYACDRMALRNWSGGALQFFMGQAVAIHVEDIVLAIAQRLGVKERPAWRVLGYTWVWAWFAWRIPTWQGLILAMGYQEDSPKIKIIESVWSYLHASDPSN</sequence>
<protein>
    <recommendedName>
        <fullName evidence="9">Wax synthase domain-containing protein</fullName>
    </recommendedName>
</protein>
<gene>
    <name evidence="10" type="ORF">HGRIS_000405</name>
</gene>
<evidence type="ECO:0000259" key="9">
    <source>
        <dbReference type="Pfam" id="PF13813"/>
    </source>
</evidence>
<evidence type="ECO:0000256" key="2">
    <source>
        <dbReference type="ARBA" id="ARBA00005179"/>
    </source>
</evidence>
<evidence type="ECO:0000256" key="3">
    <source>
        <dbReference type="ARBA" id="ARBA00007282"/>
    </source>
</evidence>
<evidence type="ECO:0000256" key="6">
    <source>
        <dbReference type="ARBA" id="ARBA00022989"/>
    </source>
</evidence>
<feature type="transmembrane region" description="Helical" evidence="8">
    <location>
        <begin position="6"/>
        <end position="21"/>
    </location>
</feature>
<organism evidence="10 11">
    <name type="scientific">Hohenbuehelia grisea</name>
    <dbReference type="NCBI Taxonomy" id="104357"/>
    <lineage>
        <taxon>Eukaryota</taxon>
        <taxon>Fungi</taxon>
        <taxon>Dikarya</taxon>
        <taxon>Basidiomycota</taxon>
        <taxon>Agaricomycotina</taxon>
        <taxon>Agaricomycetes</taxon>
        <taxon>Agaricomycetidae</taxon>
        <taxon>Agaricales</taxon>
        <taxon>Pleurotineae</taxon>
        <taxon>Pleurotaceae</taxon>
        <taxon>Hohenbuehelia</taxon>
    </lineage>
</organism>
<evidence type="ECO:0000256" key="7">
    <source>
        <dbReference type="ARBA" id="ARBA00023136"/>
    </source>
</evidence>
<proteinExistence type="inferred from homology"/>
<evidence type="ECO:0000256" key="1">
    <source>
        <dbReference type="ARBA" id="ARBA00004141"/>
    </source>
</evidence>
<reference evidence="11" key="1">
    <citation type="submission" date="2024-06" db="EMBL/GenBank/DDBJ databases">
        <title>Multi-omics analyses provide insights into the biosynthesis of the anticancer antibiotic pleurotin in Hohenbuehelia grisea.</title>
        <authorList>
            <person name="Weaver J.A."/>
            <person name="Alberti F."/>
        </authorList>
    </citation>
    <scope>NUCLEOTIDE SEQUENCE [LARGE SCALE GENOMIC DNA]</scope>
    <source>
        <strain evidence="11">T-177</strain>
    </source>
</reference>
<feature type="domain" description="Wax synthase" evidence="9">
    <location>
        <begin position="207"/>
        <end position="299"/>
    </location>
</feature>
<keyword evidence="5 8" id="KW-0812">Transmembrane</keyword>
<evidence type="ECO:0000313" key="10">
    <source>
        <dbReference type="EMBL" id="KAL0958252.1"/>
    </source>
</evidence>
<dbReference type="Pfam" id="PF13813">
    <property type="entry name" value="MBOAT_2"/>
    <property type="match status" value="1"/>
</dbReference>
<comment type="subcellular location">
    <subcellularLocation>
        <location evidence="1">Membrane</location>
        <topology evidence="1">Multi-pass membrane protein</topology>
    </subcellularLocation>
</comment>
<keyword evidence="4" id="KW-0808">Transferase</keyword>
<evidence type="ECO:0000313" key="11">
    <source>
        <dbReference type="Proteomes" id="UP001556367"/>
    </source>
</evidence>